<protein>
    <submittedName>
        <fullName evidence="5">TetR/AcrR family transcriptional regulator</fullName>
    </submittedName>
</protein>
<feature type="region of interest" description="Disordered" evidence="3">
    <location>
        <begin position="220"/>
        <end position="239"/>
    </location>
</feature>
<dbReference type="RefSeq" id="WP_195000590.1">
    <property type="nucleotide sequence ID" value="NZ_JADLQN010000001.1"/>
</dbReference>
<name>A0ABS0D5I6_9NOCA</name>
<dbReference type="InterPro" id="IPR036271">
    <property type="entry name" value="Tet_transcr_reg_TetR-rel_C_sf"/>
</dbReference>
<dbReference type="InterPro" id="IPR009057">
    <property type="entry name" value="Homeodomain-like_sf"/>
</dbReference>
<dbReference type="InterPro" id="IPR001647">
    <property type="entry name" value="HTH_TetR"/>
</dbReference>
<dbReference type="Proteomes" id="UP000707731">
    <property type="component" value="Unassembled WGS sequence"/>
</dbReference>
<dbReference type="PROSITE" id="PS50977">
    <property type="entry name" value="HTH_TETR_2"/>
    <property type="match status" value="1"/>
</dbReference>
<feature type="domain" description="HTH tetR-type" evidence="4">
    <location>
        <begin position="28"/>
        <end position="88"/>
    </location>
</feature>
<dbReference type="Gene3D" id="1.10.10.60">
    <property type="entry name" value="Homeodomain-like"/>
    <property type="match status" value="1"/>
</dbReference>
<dbReference type="EMBL" id="JADLQN010000001">
    <property type="protein sequence ID" value="MBF6353721.1"/>
    <property type="molecule type" value="Genomic_DNA"/>
</dbReference>
<dbReference type="Gene3D" id="1.10.357.10">
    <property type="entry name" value="Tetracycline Repressor, domain 2"/>
    <property type="match status" value="1"/>
</dbReference>
<comment type="caution">
    <text evidence="5">The sequence shown here is derived from an EMBL/GenBank/DDBJ whole genome shotgun (WGS) entry which is preliminary data.</text>
</comment>
<evidence type="ECO:0000313" key="5">
    <source>
        <dbReference type="EMBL" id="MBF6353721.1"/>
    </source>
</evidence>
<dbReference type="SUPFAM" id="SSF46689">
    <property type="entry name" value="Homeodomain-like"/>
    <property type="match status" value="1"/>
</dbReference>
<proteinExistence type="predicted"/>
<reference evidence="5 6" key="1">
    <citation type="submission" date="2020-10" db="EMBL/GenBank/DDBJ databases">
        <title>Identification of Nocardia species via Next-generation sequencing and recognition of intraspecies genetic diversity.</title>
        <authorList>
            <person name="Li P."/>
            <person name="Li P."/>
            <person name="Lu B."/>
        </authorList>
    </citation>
    <scope>NUCLEOTIDE SEQUENCE [LARGE SCALE GENOMIC DNA]</scope>
    <source>
        <strain evidence="5 6">BJ06-0143</strain>
    </source>
</reference>
<dbReference type="Pfam" id="PF00440">
    <property type="entry name" value="TetR_N"/>
    <property type="match status" value="1"/>
</dbReference>
<evidence type="ECO:0000256" key="3">
    <source>
        <dbReference type="SAM" id="MobiDB-lite"/>
    </source>
</evidence>
<dbReference type="SUPFAM" id="SSF48498">
    <property type="entry name" value="Tetracyclin repressor-like, C-terminal domain"/>
    <property type="match status" value="1"/>
</dbReference>
<accession>A0ABS0D5I6</accession>
<sequence>MTRPGPRPSGPKLSGRKYSGVAPEERVRRRRAAILESALEQFGTSGYAGASIKQICRGAGVTERHFYESFPKREVCLAALYDSLSEAMRTVTAEALARTELDLDALTAAGLEAFIRYLTDDPRRARVVLIEVVGVSPDMEQRRHRVLRDFVDTVMATWAADGNRTLTRSERLAATALVGGVNHLLVDWLMDGRCDDPADLVAVCVDLFAAARERWDTAAAAAGHTGERSSGAPEAVSPG</sequence>
<evidence type="ECO:0000256" key="1">
    <source>
        <dbReference type="ARBA" id="ARBA00023125"/>
    </source>
</evidence>
<evidence type="ECO:0000259" key="4">
    <source>
        <dbReference type="PROSITE" id="PS50977"/>
    </source>
</evidence>
<dbReference type="PANTHER" id="PTHR30055:SF226">
    <property type="entry name" value="HTH-TYPE TRANSCRIPTIONAL REGULATOR PKSA"/>
    <property type="match status" value="1"/>
</dbReference>
<keyword evidence="1 2" id="KW-0238">DNA-binding</keyword>
<evidence type="ECO:0000313" key="6">
    <source>
        <dbReference type="Proteomes" id="UP000707731"/>
    </source>
</evidence>
<keyword evidence="6" id="KW-1185">Reference proteome</keyword>
<gene>
    <name evidence="5" type="ORF">IU449_04015</name>
</gene>
<dbReference type="PANTHER" id="PTHR30055">
    <property type="entry name" value="HTH-TYPE TRANSCRIPTIONAL REGULATOR RUTR"/>
    <property type="match status" value="1"/>
</dbReference>
<feature type="region of interest" description="Disordered" evidence="3">
    <location>
        <begin position="1"/>
        <end position="24"/>
    </location>
</feature>
<organism evidence="5 6">
    <name type="scientific">Nocardia higoensis</name>
    <dbReference type="NCBI Taxonomy" id="228599"/>
    <lineage>
        <taxon>Bacteria</taxon>
        <taxon>Bacillati</taxon>
        <taxon>Actinomycetota</taxon>
        <taxon>Actinomycetes</taxon>
        <taxon>Mycobacteriales</taxon>
        <taxon>Nocardiaceae</taxon>
        <taxon>Nocardia</taxon>
    </lineage>
</organism>
<evidence type="ECO:0000256" key="2">
    <source>
        <dbReference type="PROSITE-ProRule" id="PRU00335"/>
    </source>
</evidence>
<dbReference type="InterPro" id="IPR050109">
    <property type="entry name" value="HTH-type_TetR-like_transc_reg"/>
</dbReference>
<feature type="DNA-binding region" description="H-T-H motif" evidence="2">
    <location>
        <begin position="51"/>
        <end position="70"/>
    </location>
</feature>